<keyword evidence="4 6" id="KW-1015">Disulfide bond</keyword>
<dbReference type="GO" id="GO:0005112">
    <property type="term" value="F:Notch binding"/>
    <property type="evidence" value="ECO:0000318"/>
    <property type="project" value="GO_Central"/>
</dbReference>
<evidence type="ECO:0000256" key="3">
    <source>
        <dbReference type="ARBA" id="ARBA00022737"/>
    </source>
</evidence>
<feature type="disulfide bond" evidence="6">
    <location>
        <begin position="105"/>
        <end position="122"/>
    </location>
</feature>
<feature type="domain" description="EGF-like" evidence="7">
    <location>
        <begin position="347"/>
        <end position="384"/>
    </location>
</feature>
<dbReference type="FunFam" id="2.10.25.10:FF:000321">
    <property type="entry name" value="Protein delta homolog 1"/>
    <property type="match status" value="1"/>
</dbReference>
<evidence type="ECO:0000256" key="1">
    <source>
        <dbReference type="ARBA" id="ARBA00022536"/>
    </source>
</evidence>
<dbReference type="PANTHER" id="PTHR24049:SF22">
    <property type="entry name" value="DROSOPHILA CRUMBS HOMOLOG"/>
    <property type="match status" value="1"/>
</dbReference>
<dbReference type="CDD" id="cd00054">
    <property type="entry name" value="EGF_CA"/>
    <property type="match status" value="3"/>
</dbReference>
<dbReference type="RefSeq" id="XP_030832677.1">
    <property type="nucleotide sequence ID" value="XM_030976817.1"/>
</dbReference>
<keyword evidence="3" id="KW-0677">Repeat</keyword>
<name>A0A7M7SUM9_STRPU</name>
<dbReference type="SUPFAM" id="SSF57196">
    <property type="entry name" value="EGF/Laminin"/>
    <property type="match status" value="5"/>
</dbReference>
<dbReference type="FunFam" id="2.10.25.10:FF:000095">
    <property type="entry name" value="Notch, isoform B"/>
    <property type="match status" value="1"/>
</dbReference>
<feature type="disulfide bond" evidence="6">
    <location>
        <begin position="374"/>
        <end position="383"/>
    </location>
</feature>
<dbReference type="AlphaFoldDB" id="A0A7M7SUM9"/>
<keyword evidence="1 6" id="KW-0245">EGF-like domain</keyword>
<evidence type="ECO:0000313" key="9">
    <source>
        <dbReference type="Proteomes" id="UP000007110"/>
    </source>
</evidence>
<evidence type="ECO:0000256" key="2">
    <source>
        <dbReference type="ARBA" id="ARBA00022729"/>
    </source>
</evidence>
<organism evidence="8 9">
    <name type="scientific">Strongylocentrotus purpuratus</name>
    <name type="common">Purple sea urchin</name>
    <dbReference type="NCBI Taxonomy" id="7668"/>
    <lineage>
        <taxon>Eukaryota</taxon>
        <taxon>Metazoa</taxon>
        <taxon>Echinodermata</taxon>
        <taxon>Eleutherozoa</taxon>
        <taxon>Echinozoa</taxon>
        <taxon>Echinoidea</taxon>
        <taxon>Euechinoidea</taxon>
        <taxon>Echinacea</taxon>
        <taxon>Camarodonta</taxon>
        <taxon>Echinidea</taxon>
        <taxon>Strongylocentrotidae</taxon>
        <taxon>Strongylocentrotus</taxon>
    </lineage>
</organism>
<dbReference type="PROSITE" id="PS01186">
    <property type="entry name" value="EGF_2"/>
    <property type="match status" value="4"/>
</dbReference>
<feature type="domain" description="EGF-like" evidence="7">
    <location>
        <begin position="154"/>
        <end position="192"/>
    </location>
</feature>
<proteinExistence type="predicted"/>
<reference evidence="9" key="1">
    <citation type="submission" date="2015-02" db="EMBL/GenBank/DDBJ databases">
        <title>Genome sequencing for Strongylocentrotus purpuratus.</title>
        <authorList>
            <person name="Murali S."/>
            <person name="Liu Y."/>
            <person name="Vee V."/>
            <person name="English A."/>
            <person name="Wang M."/>
            <person name="Skinner E."/>
            <person name="Han Y."/>
            <person name="Muzny D.M."/>
            <person name="Worley K.C."/>
            <person name="Gibbs R.A."/>
        </authorList>
    </citation>
    <scope>NUCLEOTIDE SEQUENCE</scope>
</reference>
<feature type="domain" description="EGF-like" evidence="7">
    <location>
        <begin position="96"/>
        <end position="134"/>
    </location>
</feature>
<keyword evidence="5" id="KW-0325">Glycoprotein</keyword>
<feature type="disulfide bond" evidence="6">
    <location>
        <begin position="26"/>
        <end position="35"/>
    </location>
</feature>
<evidence type="ECO:0000259" key="7">
    <source>
        <dbReference type="PROSITE" id="PS50026"/>
    </source>
</evidence>
<sequence>FNPCSSSPCLNNGLCYTTGAGFACACAGGWSGSNCQIEPDPCRSAPCQNFGFCFTSVVGADYQYVCFCTQDFRGTNCELPALARPCSSDPCVNGDSTDPCLTNPCINGGFCSVITNTQAYICTCPTGYSGNNCQIDLANPCGSNPCLNGGTCFPIDQRLRLYPCQNGGRCLTDTVTEYVCQCTAGYGGINCQTVSDPCFSNPCLNQLNASTWAVPITVAACKVSPATTANLFLFQLTRVSASRATTMVFGQVYDLNREYRCFCNQNYAGTHCEISLVPQIPATVPRARMVESVSVAAFKRATFVPRLPLQIHVNPPPARMEESVTHKAVLAIYAIVRQLRWYHCETLTDPCGSNPCLFGGVCTSSSSSEFVCACLAGYTGPICQTELDPCLSNPCGVAGTCC</sequence>
<dbReference type="OrthoDB" id="430340at2759"/>
<dbReference type="GO" id="GO:0005509">
    <property type="term" value="F:calcium ion binding"/>
    <property type="evidence" value="ECO:0007669"/>
    <property type="project" value="InterPro"/>
</dbReference>
<dbReference type="InterPro" id="IPR000742">
    <property type="entry name" value="EGF"/>
</dbReference>
<dbReference type="KEGG" id="spu:115920620"/>
<dbReference type="Pfam" id="PF00008">
    <property type="entry name" value="EGF"/>
    <property type="match status" value="3"/>
</dbReference>
<dbReference type="FunFam" id="2.10.25.10:FF:000173">
    <property type="entry name" value="Neurogenic locus notch protein 2"/>
    <property type="match status" value="1"/>
</dbReference>
<comment type="caution">
    <text evidence="6">Lacks conserved residue(s) required for the propagation of feature annotation.</text>
</comment>
<feature type="disulfide bond" evidence="6">
    <location>
        <begin position="182"/>
        <end position="191"/>
    </location>
</feature>
<dbReference type="Gene3D" id="2.10.25.10">
    <property type="entry name" value="Laminin"/>
    <property type="match status" value="6"/>
</dbReference>
<dbReference type="GeneID" id="115920620"/>
<keyword evidence="9" id="KW-1185">Reference proteome</keyword>
<dbReference type="SMART" id="SM00181">
    <property type="entry name" value="EGF"/>
    <property type="match status" value="6"/>
</dbReference>
<dbReference type="InterPro" id="IPR001881">
    <property type="entry name" value="EGF-like_Ca-bd_dom"/>
</dbReference>
<accession>A0A7M7SUM9</accession>
<dbReference type="InParanoid" id="A0A7M7SUM9"/>
<evidence type="ECO:0000256" key="4">
    <source>
        <dbReference type="ARBA" id="ARBA00023157"/>
    </source>
</evidence>
<dbReference type="SMART" id="SM00179">
    <property type="entry name" value="EGF_CA"/>
    <property type="match status" value="4"/>
</dbReference>
<protein>
    <recommendedName>
        <fullName evidence="7">EGF-like domain-containing protein</fullName>
    </recommendedName>
</protein>
<dbReference type="PROSITE" id="PS50026">
    <property type="entry name" value="EGF_3"/>
    <property type="match status" value="5"/>
</dbReference>
<evidence type="ECO:0000256" key="6">
    <source>
        <dbReference type="PROSITE-ProRule" id="PRU00076"/>
    </source>
</evidence>
<evidence type="ECO:0000313" key="8">
    <source>
        <dbReference type="EnsemblMetazoa" id="XP_030832677"/>
    </source>
</evidence>
<feature type="domain" description="EGF-like" evidence="7">
    <location>
        <begin position="1"/>
        <end position="36"/>
    </location>
</feature>
<feature type="disulfide bond" evidence="6">
    <location>
        <begin position="124"/>
        <end position="133"/>
    </location>
</feature>
<keyword evidence="2" id="KW-0732">Signal</keyword>
<feature type="domain" description="EGF-like" evidence="7">
    <location>
        <begin position="38"/>
        <end position="78"/>
    </location>
</feature>
<reference evidence="8" key="2">
    <citation type="submission" date="2021-01" db="UniProtKB">
        <authorList>
            <consortium name="EnsemblMetazoa"/>
        </authorList>
    </citation>
    <scope>IDENTIFICATION</scope>
</reference>
<dbReference type="PRINTS" id="PR00010">
    <property type="entry name" value="EGFBLOOD"/>
</dbReference>
<dbReference type="PROSITE" id="PS00022">
    <property type="entry name" value="EGF_1"/>
    <property type="match status" value="5"/>
</dbReference>
<dbReference type="Proteomes" id="UP000007110">
    <property type="component" value="Unassembled WGS sequence"/>
</dbReference>
<feature type="disulfide bond" evidence="6">
    <location>
        <begin position="68"/>
        <end position="77"/>
    </location>
</feature>
<evidence type="ECO:0000256" key="5">
    <source>
        <dbReference type="ARBA" id="ARBA00023180"/>
    </source>
</evidence>
<dbReference type="PANTHER" id="PTHR24049">
    <property type="entry name" value="CRUMBS FAMILY MEMBER"/>
    <property type="match status" value="1"/>
</dbReference>
<dbReference type="EnsemblMetazoa" id="XM_030976817">
    <property type="protein sequence ID" value="XP_030832677"/>
    <property type="gene ID" value="LOC115920620"/>
</dbReference>
<dbReference type="InterPro" id="IPR051022">
    <property type="entry name" value="Notch_Cell-Fate_Det"/>
</dbReference>